<reference evidence="1" key="1">
    <citation type="submission" date="2018-04" db="EMBL/GenBank/DDBJ databases">
        <title>WGS assembly of Panicum hallii.</title>
        <authorList>
            <person name="Lovell J."/>
            <person name="Jenkins J."/>
            <person name="Lowry D."/>
            <person name="Mamidi S."/>
            <person name="Sreedasyam A."/>
            <person name="Weng X."/>
            <person name="Barry K."/>
            <person name="Bonette J."/>
            <person name="Campitelli B."/>
            <person name="Daum C."/>
            <person name="Gordon S."/>
            <person name="Gould B."/>
            <person name="Lipzen A."/>
            <person name="Macqueen A."/>
            <person name="Palacio-Mejia J."/>
            <person name="Plott C."/>
            <person name="Shakirov E."/>
            <person name="Shu S."/>
            <person name="Yoshinaga Y."/>
            <person name="Zane M."/>
            <person name="Rokhsar D."/>
            <person name="Grimwood J."/>
            <person name="Schmutz J."/>
            <person name="Juenger T."/>
        </authorList>
    </citation>
    <scope>NUCLEOTIDE SEQUENCE [LARGE SCALE GENOMIC DNA]</scope>
    <source>
        <strain evidence="1">FIL2</strain>
    </source>
</reference>
<protein>
    <submittedName>
        <fullName evidence="1">Uncharacterized protein</fullName>
    </submittedName>
</protein>
<organism evidence="1">
    <name type="scientific">Panicum hallii</name>
    <dbReference type="NCBI Taxonomy" id="206008"/>
    <lineage>
        <taxon>Eukaryota</taxon>
        <taxon>Viridiplantae</taxon>
        <taxon>Streptophyta</taxon>
        <taxon>Embryophyta</taxon>
        <taxon>Tracheophyta</taxon>
        <taxon>Spermatophyta</taxon>
        <taxon>Magnoliopsida</taxon>
        <taxon>Liliopsida</taxon>
        <taxon>Poales</taxon>
        <taxon>Poaceae</taxon>
        <taxon>PACMAD clade</taxon>
        <taxon>Panicoideae</taxon>
        <taxon>Panicodae</taxon>
        <taxon>Paniceae</taxon>
        <taxon>Panicinae</taxon>
        <taxon>Panicum</taxon>
        <taxon>Panicum sect. Panicum</taxon>
    </lineage>
</organism>
<dbReference type="Gramene" id="PAN35850">
    <property type="protein sequence ID" value="PAN35850"/>
    <property type="gene ID" value="PAHAL_6G279700"/>
</dbReference>
<dbReference type="EMBL" id="CM008051">
    <property type="protein sequence ID" value="PAN35850.2"/>
    <property type="molecule type" value="Genomic_DNA"/>
</dbReference>
<proteinExistence type="predicted"/>
<dbReference type="Proteomes" id="UP000243499">
    <property type="component" value="Chromosome 6"/>
</dbReference>
<gene>
    <name evidence="1" type="ORF">PAHAL_6G279700</name>
</gene>
<evidence type="ECO:0000313" key="1">
    <source>
        <dbReference type="EMBL" id="PAN35850.2"/>
    </source>
</evidence>
<name>A0A2S3I3H5_9POAL</name>
<sequence>MKRTIPHPQLLSDFHNPSPIYMTPLLVLNELCLCEHVKICDAVCVNSWVLCCLLLYLSWLWDLFLISEGHLQACALHESSSNNIQEHFIKRTEHDKAIGDINIMLDKGLNELKVLKVNMDKKFAEHKQCFDQAIVILRYELKRDADEQNMKHCVDLLNVKNEMKANDLKMEGNIELRKGELKRLKNLGWFFEASSAIISRFSNLFDYVFKKPGDKE</sequence>
<accession>A0A2S3I3H5</accession>
<dbReference type="AlphaFoldDB" id="A0A2S3I3H5"/>